<dbReference type="EMBL" id="JAATNW010000001">
    <property type="protein sequence ID" value="NMH58472.1"/>
    <property type="molecule type" value="Genomic_DNA"/>
</dbReference>
<gene>
    <name evidence="1" type="ORF">HCJ96_00345</name>
</gene>
<keyword evidence="2" id="KW-1185">Reference proteome</keyword>
<evidence type="ECO:0000313" key="2">
    <source>
        <dbReference type="Proteomes" id="UP000709336"/>
    </source>
</evidence>
<evidence type="ECO:0008006" key="3">
    <source>
        <dbReference type="Google" id="ProtNLM"/>
    </source>
</evidence>
<name>A0ABX1QW38_9ALTE</name>
<organism evidence="1 2">
    <name type="scientific">Alteromonas ponticola</name>
    <dbReference type="NCBI Taxonomy" id="2720613"/>
    <lineage>
        <taxon>Bacteria</taxon>
        <taxon>Pseudomonadati</taxon>
        <taxon>Pseudomonadota</taxon>
        <taxon>Gammaproteobacteria</taxon>
        <taxon>Alteromonadales</taxon>
        <taxon>Alteromonadaceae</taxon>
        <taxon>Alteromonas/Salinimonas group</taxon>
        <taxon>Alteromonas</taxon>
    </lineage>
</organism>
<dbReference type="Proteomes" id="UP000709336">
    <property type="component" value="Unassembled WGS sequence"/>
</dbReference>
<accession>A0ABX1QW38</accession>
<evidence type="ECO:0000313" key="1">
    <source>
        <dbReference type="EMBL" id="NMH58472.1"/>
    </source>
</evidence>
<sequence length="95" mass="10982">MIYLRILADAKNHWHGSAVLTTTLIVLITGCSSKPVCEDVVEVNRQHQQCARLAKVMNNPNFPQQALTARKRFTEECEDLRYQRDDYDTICKNEN</sequence>
<dbReference type="PROSITE" id="PS51257">
    <property type="entry name" value="PROKAR_LIPOPROTEIN"/>
    <property type="match status" value="1"/>
</dbReference>
<proteinExistence type="predicted"/>
<reference evidence="1 2" key="1">
    <citation type="submission" date="2020-03" db="EMBL/GenBank/DDBJ databases">
        <title>Alteromonas ponticola sp. nov., isolated from seawater.</title>
        <authorList>
            <person name="Yoon J.-H."/>
            <person name="Kim Y.-O."/>
        </authorList>
    </citation>
    <scope>NUCLEOTIDE SEQUENCE [LARGE SCALE GENOMIC DNA]</scope>
    <source>
        <strain evidence="1 2">MYP5</strain>
    </source>
</reference>
<protein>
    <recommendedName>
        <fullName evidence="3">Lipoprotein</fullName>
    </recommendedName>
</protein>
<comment type="caution">
    <text evidence="1">The sequence shown here is derived from an EMBL/GenBank/DDBJ whole genome shotgun (WGS) entry which is preliminary data.</text>
</comment>